<dbReference type="Proteomes" id="UP000036261">
    <property type="component" value="Unassembled WGS sequence"/>
</dbReference>
<organism evidence="3 4">
    <name type="scientific">Chryseobacterium angstadtii</name>
    <dbReference type="NCBI Taxonomy" id="558151"/>
    <lineage>
        <taxon>Bacteria</taxon>
        <taxon>Pseudomonadati</taxon>
        <taxon>Bacteroidota</taxon>
        <taxon>Flavobacteriia</taxon>
        <taxon>Flavobacteriales</taxon>
        <taxon>Weeksellaceae</taxon>
        <taxon>Chryseobacterium group</taxon>
        <taxon>Chryseobacterium</taxon>
    </lineage>
</organism>
<dbReference type="EMBL" id="LFND01000003">
    <property type="protein sequence ID" value="KMQ64382.1"/>
    <property type="molecule type" value="Genomic_DNA"/>
</dbReference>
<evidence type="ECO:0000313" key="3">
    <source>
        <dbReference type="EMBL" id="KMQ64382.1"/>
    </source>
</evidence>
<dbReference type="RefSeq" id="WP_048506292.1">
    <property type="nucleotide sequence ID" value="NZ_LFND01000003.1"/>
</dbReference>
<feature type="signal peptide" evidence="2">
    <location>
        <begin position="1"/>
        <end position="21"/>
    </location>
</feature>
<dbReference type="OrthoDB" id="1273923at2"/>
<feature type="compositionally biased region" description="Polar residues" evidence="1">
    <location>
        <begin position="63"/>
        <end position="82"/>
    </location>
</feature>
<evidence type="ECO:0000313" key="4">
    <source>
        <dbReference type="Proteomes" id="UP000036261"/>
    </source>
</evidence>
<keyword evidence="4" id="KW-1185">Reference proteome</keyword>
<keyword evidence="2" id="KW-0732">Signal</keyword>
<proteinExistence type="predicted"/>
<dbReference type="GeneID" id="56898557"/>
<dbReference type="Pfam" id="PF20130">
    <property type="entry name" value="DUF6520"/>
    <property type="match status" value="1"/>
</dbReference>
<feature type="chain" id="PRO_5005288245" evidence="2">
    <location>
        <begin position="22"/>
        <end position="89"/>
    </location>
</feature>
<evidence type="ECO:0000256" key="2">
    <source>
        <dbReference type="SAM" id="SignalP"/>
    </source>
</evidence>
<accession>A0A0J7IDU9</accession>
<reference evidence="3 4" key="1">
    <citation type="journal article" date="2013" name="Int. J. Syst. Evol. Microbiol.">
        <title>Chryseobacterium angstadtii sp. nov., isolated from a newt tank.</title>
        <authorList>
            <person name="Kirk K.E."/>
            <person name="Hoffman J.A."/>
            <person name="Smith K.A."/>
            <person name="Strahan B.L."/>
            <person name="Failor K.C."/>
            <person name="Krebs J.E."/>
            <person name="Gale A.N."/>
            <person name="Do T.D."/>
            <person name="Sontag T.C."/>
            <person name="Batties A.M."/>
            <person name="Mistiszyn K."/>
            <person name="Newman J.D."/>
        </authorList>
    </citation>
    <scope>NUCLEOTIDE SEQUENCE [LARGE SCALE GENOMIC DNA]</scope>
    <source>
        <strain evidence="3 4">KM</strain>
    </source>
</reference>
<evidence type="ECO:0000256" key="1">
    <source>
        <dbReference type="SAM" id="MobiDB-lite"/>
    </source>
</evidence>
<dbReference type="InterPro" id="IPR045391">
    <property type="entry name" value="DUF6520"/>
</dbReference>
<sequence length="89" mass="9721">MKNFKLLLGAAVVFAVGSAFTASNKAYAGEYVLIAPNTYELKTNRPAGECREMPSQICDYTKINPSGSNTDPNNFTPNTRNAQWVEGED</sequence>
<name>A0A0J7IDU9_9FLAO</name>
<gene>
    <name evidence="3" type="ORF">ACM46_08845</name>
</gene>
<dbReference type="PATRIC" id="fig|558151.6.peg.1856"/>
<feature type="region of interest" description="Disordered" evidence="1">
    <location>
        <begin position="63"/>
        <end position="89"/>
    </location>
</feature>
<dbReference type="AlphaFoldDB" id="A0A0J7IDU9"/>
<comment type="caution">
    <text evidence="3">The sequence shown here is derived from an EMBL/GenBank/DDBJ whole genome shotgun (WGS) entry which is preliminary data.</text>
</comment>
<protein>
    <submittedName>
        <fullName evidence="3">Uncharacterized protein</fullName>
    </submittedName>
</protein>